<evidence type="ECO:0000256" key="2">
    <source>
        <dbReference type="ARBA" id="ARBA00022553"/>
    </source>
</evidence>
<dbReference type="SMR" id="A0A5M7BZP8"/>
<comment type="catalytic activity">
    <reaction evidence="7">
        <text>6 (S)-methylmalonyl-CoA + propanoyl-CoA + 6 NADPH + 12 H(+) = 6-deoxyerythronolide B + 6 CO2 + 6 NADP(+) + 7 CoA + H2O</text>
        <dbReference type="Rhea" id="RHEA:23068"/>
        <dbReference type="ChEBI" id="CHEBI:15377"/>
        <dbReference type="ChEBI" id="CHEBI:15378"/>
        <dbReference type="ChEBI" id="CHEBI:16089"/>
        <dbReference type="ChEBI" id="CHEBI:16526"/>
        <dbReference type="ChEBI" id="CHEBI:57287"/>
        <dbReference type="ChEBI" id="CHEBI:57327"/>
        <dbReference type="ChEBI" id="CHEBI:57392"/>
        <dbReference type="ChEBI" id="CHEBI:57783"/>
        <dbReference type="ChEBI" id="CHEBI:58349"/>
        <dbReference type="EC" id="2.3.1.94"/>
    </reaction>
</comment>
<dbReference type="Pfam" id="PF02801">
    <property type="entry name" value="Ketoacyl-synt_C"/>
    <property type="match status" value="2"/>
</dbReference>
<evidence type="ECO:0000256" key="9">
    <source>
        <dbReference type="ARBA" id="ARBA00060622"/>
    </source>
</evidence>
<dbReference type="InterPro" id="IPR036291">
    <property type="entry name" value="NAD(P)-bd_dom_sf"/>
</dbReference>
<feature type="domain" description="Ketosynthase family 3 (KS3)" evidence="14">
    <location>
        <begin position="4"/>
        <end position="404"/>
    </location>
</feature>
<dbReference type="OrthoDB" id="9778690at2"/>
<dbReference type="GO" id="GO:0004312">
    <property type="term" value="F:fatty acid synthase activity"/>
    <property type="evidence" value="ECO:0007669"/>
    <property type="project" value="TreeGrafter"/>
</dbReference>
<dbReference type="SMART" id="SM00822">
    <property type="entry name" value="PKS_KR"/>
    <property type="match status" value="1"/>
</dbReference>
<dbReference type="PROSITE" id="PS52004">
    <property type="entry name" value="KS3_2"/>
    <property type="match status" value="2"/>
</dbReference>
<dbReference type="InterPro" id="IPR020841">
    <property type="entry name" value="PKS_Beta-ketoAc_synthase_dom"/>
</dbReference>
<comment type="pathway">
    <text evidence="9">Antibiotic biosynthesis; erythromycin biosynthesis.</text>
</comment>
<dbReference type="InterPro" id="IPR032821">
    <property type="entry name" value="PKS_assoc"/>
</dbReference>
<dbReference type="Proteomes" id="UP000323946">
    <property type="component" value="Unassembled WGS sequence"/>
</dbReference>
<dbReference type="FunFam" id="1.10.1200.10:FF:000007">
    <property type="entry name" value="Probable polyketide synthase pks17"/>
    <property type="match status" value="1"/>
</dbReference>
<dbReference type="Pfam" id="PF08659">
    <property type="entry name" value="KR"/>
    <property type="match status" value="1"/>
</dbReference>
<feature type="domain" description="Carrier" evidence="13">
    <location>
        <begin position="873"/>
        <end position="948"/>
    </location>
</feature>
<dbReference type="Pfam" id="PF14765">
    <property type="entry name" value="PS-DH"/>
    <property type="match status" value="1"/>
</dbReference>
<dbReference type="GO" id="GO:0006633">
    <property type="term" value="P:fatty acid biosynthetic process"/>
    <property type="evidence" value="ECO:0007669"/>
    <property type="project" value="InterPro"/>
</dbReference>
<dbReference type="Pfam" id="PF21089">
    <property type="entry name" value="PKS_DH_N"/>
    <property type="match status" value="1"/>
</dbReference>
<dbReference type="PANTHER" id="PTHR43775:SF51">
    <property type="entry name" value="INACTIVE PHENOLPHTHIOCEROL SYNTHESIS POLYKETIDE SYNTHASE TYPE I PKS1-RELATED"/>
    <property type="match status" value="1"/>
</dbReference>
<dbReference type="InterPro" id="IPR020807">
    <property type="entry name" value="PKS_DH"/>
</dbReference>
<dbReference type="InterPro" id="IPR049552">
    <property type="entry name" value="PKS_DH_N"/>
</dbReference>
<evidence type="ECO:0000259" key="14">
    <source>
        <dbReference type="PROSITE" id="PS52004"/>
    </source>
</evidence>
<feature type="domain" description="Carrier" evidence="13">
    <location>
        <begin position="2527"/>
        <end position="2602"/>
    </location>
</feature>
<dbReference type="FunFam" id="3.40.47.10:FF:000019">
    <property type="entry name" value="Polyketide synthase type I"/>
    <property type="match status" value="1"/>
</dbReference>
<evidence type="ECO:0000256" key="5">
    <source>
        <dbReference type="ARBA" id="ARBA00023268"/>
    </source>
</evidence>
<dbReference type="GO" id="GO:0005737">
    <property type="term" value="C:cytoplasm"/>
    <property type="evidence" value="ECO:0007669"/>
    <property type="project" value="TreeGrafter"/>
</dbReference>
<dbReference type="InterPro" id="IPR009081">
    <property type="entry name" value="PP-bd_ACP"/>
</dbReference>
<dbReference type="PROSITE" id="PS00606">
    <property type="entry name" value="KS3_1"/>
    <property type="match status" value="1"/>
</dbReference>
<feature type="active site" description="Proton donor; for dehydratase activity" evidence="12">
    <location>
        <position position="2016"/>
    </location>
</feature>
<evidence type="ECO:0000256" key="12">
    <source>
        <dbReference type="PROSITE-ProRule" id="PRU01363"/>
    </source>
</evidence>
<keyword evidence="2" id="KW-0597">Phosphoprotein</keyword>
<dbReference type="InterPro" id="IPR055123">
    <property type="entry name" value="SpnB-like_Rossmann"/>
</dbReference>
<gene>
    <name evidence="16" type="ORF">F1721_09055</name>
</gene>
<evidence type="ECO:0000256" key="8">
    <source>
        <dbReference type="ARBA" id="ARBA00060158"/>
    </source>
</evidence>
<keyword evidence="6" id="KW-0012">Acyltransferase</keyword>
<dbReference type="GO" id="GO:0031177">
    <property type="term" value="F:phosphopantetheine binding"/>
    <property type="evidence" value="ECO:0007669"/>
    <property type="project" value="InterPro"/>
</dbReference>
<dbReference type="PANTHER" id="PTHR43775">
    <property type="entry name" value="FATTY ACID SYNTHASE"/>
    <property type="match status" value="1"/>
</dbReference>
<keyword evidence="3" id="KW-0808">Transferase</keyword>
<dbReference type="SUPFAM" id="SSF55048">
    <property type="entry name" value="Probable ACP-binding domain of malonyl-CoA ACP transacylase"/>
    <property type="match status" value="2"/>
</dbReference>
<dbReference type="InterPro" id="IPR016035">
    <property type="entry name" value="Acyl_Trfase/lysoPLipase"/>
</dbReference>
<dbReference type="SMART" id="SM00825">
    <property type="entry name" value="PKS_KS"/>
    <property type="match status" value="2"/>
</dbReference>
<dbReference type="Pfam" id="PF22953">
    <property type="entry name" value="SpnB_Rossmann"/>
    <property type="match status" value="1"/>
</dbReference>
<evidence type="ECO:0000256" key="3">
    <source>
        <dbReference type="ARBA" id="ARBA00022679"/>
    </source>
</evidence>
<dbReference type="Gene3D" id="3.40.366.10">
    <property type="entry name" value="Malonyl-Coenzyme A Acyl Carrier Protein, domain 2"/>
    <property type="match status" value="2"/>
</dbReference>
<dbReference type="InterPro" id="IPR014030">
    <property type="entry name" value="Ketoacyl_synth_N"/>
</dbReference>
<proteinExistence type="predicted"/>
<evidence type="ECO:0000259" key="15">
    <source>
        <dbReference type="PROSITE" id="PS52019"/>
    </source>
</evidence>
<dbReference type="Pfam" id="PF00550">
    <property type="entry name" value="PP-binding"/>
    <property type="match status" value="2"/>
</dbReference>
<dbReference type="SUPFAM" id="SSF52151">
    <property type="entry name" value="FabD/lysophospholipase-like"/>
    <property type="match status" value="2"/>
</dbReference>
<feature type="domain" description="Ketosynthase family 3 (KS3)" evidence="14">
    <location>
        <begin position="960"/>
        <end position="1385"/>
    </location>
</feature>
<dbReference type="Pfam" id="PF00698">
    <property type="entry name" value="Acyl_transf_1"/>
    <property type="match status" value="2"/>
</dbReference>
<dbReference type="PROSITE" id="PS50075">
    <property type="entry name" value="CARRIER"/>
    <property type="match status" value="2"/>
</dbReference>
<dbReference type="Gene3D" id="3.10.129.110">
    <property type="entry name" value="Polyketide synthase dehydratase"/>
    <property type="match status" value="1"/>
</dbReference>
<dbReference type="SMART" id="SM00826">
    <property type="entry name" value="PKS_DH"/>
    <property type="match status" value="1"/>
</dbReference>
<dbReference type="SMART" id="SM00823">
    <property type="entry name" value="PKS_PP"/>
    <property type="match status" value="2"/>
</dbReference>
<dbReference type="InterPro" id="IPR036736">
    <property type="entry name" value="ACP-like_sf"/>
</dbReference>
<dbReference type="CDD" id="cd08956">
    <property type="entry name" value="KR_3_FAS_SDR_x"/>
    <property type="match status" value="1"/>
</dbReference>
<keyword evidence="1" id="KW-0596">Phosphopantetheine</keyword>
<comment type="caution">
    <text evidence="16">The sequence shown here is derived from an EMBL/GenBank/DDBJ whole genome shotgun (WGS) entry which is preliminary data.</text>
</comment>
<dbReference type="GO" id="GO:0047879">
    <property type="term" value="F:erythronolide synthase activity"/>
    <property type="evidence" value="ECO:0007669"/>
    <property type="project" value="UniProtKB-EC"/>
</dbReference>
<evidence type="ECO:0000256" key="4">
    <source>
        <dbReference type="ARBA" id="ARBA00022737"/>
    </source>
</evidence>
<dbReference type="InterPro" id="IPR016039">
    <property type="entry name" value="Thiolase-like"/>
</dbReference>
<feature type="region of interest" description="C-terminal hotdog fold" evidence="12">
    <location>
        <begin position="1960"/>
        <end position="2093"/>
    </location>
</feature>
<dbReference type="InterPro" id="IPR042104">
    <property type="entry name" value="PKS_dehydratase_sf"/>
</dbReference>
<dbReference type="PROSITE" id="PS52019">
    <property type="entry name" value="PKS_MFAS_DH"/>
    <property type="match status" value="1"/>
</dbReference>
<keyword evidence="17" id="KW-1185">Reference proteome</keyword>
<protein>
    <recommendedName>
        <fullName evidence="11">6-deoxyerythronolide-B synthase</fullName>
        <ecNumber evidence="11">2.3.1.94</ecNumber>
    </recommendedName>
</protein>
<dbReference type="InterPro" id="IPR050091">
    <property type="entry name" value="PKS_NRPS_Biosynth_Enz"/>
</dbReference>
<dbReference type="Gene3D" id="3.30.70.3290">
    <property type="match status" value="2"/>
</dbReference>
<dbReference type="SUPFAM" id="SSF51735">
    <property type="entry name" value="NAD(P)-binding Rossmann-fold domains"/>
    <property type="match status" value="2"/>
</dbReference>
<evidence type="ECO:0000313" key="17">
    <source>
        <dbReference type="Proteomes" id="UP000323946"/>
    </source>
</evidence>
<dbReference type="InterPro" id="IPR057326">
    <property type="entry name" value="KR_dom"/>
</dbReference>
<dbReference type="InterPro" id="IPR001227">
    <property type="entry name" value="Ac_transferase_dom_sf"/>
</dbReference>
<keyword evidence="5" id="KW-0511">Multifunctional enzyme</keyword>
<evidence type="ECO:0000256" key="6">
    <source>
        <dbReference type="ARBA" id="ARBA00023315"/>
    </source>
</evidence>
<dbReference type="GO" id="GO:0071770">
    <property type="term" value="P:DIM/DIP cell wall layer assembly"/>
    <property type="evidence" value="ECO:0007669"/>
    <property type="project" value="TreeGrafter"/>
</dbReference>
<reference evidence="16 17" key="1">
    <citation type="submission" date="2019-09" db="EMBL/GenBank/DDBJ databases">
        <title>Draft genome sequence of the thermophilic Saccharopolyspora hirsuta VKM Ac-666T.</title>
        <authorList>
            <person name="Lobastova T.G."/>
            <person name="Fokina V."/>
            <person name="Bragin E.Y."/>
            <person name="Shtratnikova V.Y."/>
            <person name="Starodumova I.P."/>
            <person name="Tarlachkov S.V."/>
            <person name="Donova M.V."/>
        </authorList>
    </citation>
    <scope>NUCLEOTIDE SEQUENCE [LARGE SCALE GENOMIC DNA]</scope>
    <source>
        <strain evidence="16 17">VKM Ac-666</strain>
    </source>
</reference>
<evidence type="ECO:0000256" key="7">
    <source>
        <dbReference type="ARBA" id="ARBA00052442"/>
    </source>
</evidence>
<dbReference type="InterPro" id="IPR013968">
    <property type="entry name" value="PKS_KR"/>
</dbReference>
<keyword evidence="4" id="KW-0677">Repeat</keyword>
<dbReference type="InterPro" id="IPR049900">
    <property type="entry name" value="PKS_mFAS_DH"/>
</dbReference>
<dbReference type="GO" id="GO:0005886">
    <property type="term" value="C:plasma membrane"/>
    <property type="evidence" value="ECO:0007669"/>
    <property type="project" value="TreeGrafter"/>
</dbReference>
<dbReference type="GO" id="GO:0004315">
    <property type="term" value="F:3-oxoacyl-[acyl-carrier-protein] synthase activity"/>
    <property type="evidence" value="ECO:0007669"/>
    <property type="project" value="InterPro"/>
</dbReference>
<dbReference type="InterPro" id="IPR018201">
    <property type="entry name" value="Ketoacyl_synth_AS"/>
</dbReference>
<organism evidence="16 17">
    <name type="scientific">Saccharopolyspora hirsuta</name>
    <dbReference type="NCBI Taxonomy" id="1837"/>
    <lineage>
        <taxon>Bacteria</taxon>
        <taxon>Bacillati</taxon>
        <taxon>Actinomycetota</taxon>
        <taxon>Actinomycetes</taxon>
        <taxon>Pseudonocardiales</taxon>
        <taxon>Pseudonocardiaceae</taxon>
        <taxon>Saccharopolyspora</taxon>
    </lineage>
</organism>
<dbReference type="InterPro" id="IPR049551">
    <property type="entry name" value="PKS_DH_C"/>
</dbReference>
<dbReference type="Gene3D" id="3.40.50.720">
    <property type="entry name" value="NAD(P)-binding Rossmann-like Domain"/>
    <property type="match status" value="1"/>
</dbReference>
<comment type="function">
    <text evidence="8">Involved in the biosynthesis of antibiotic erythromycin via the biosynthesis of its aglycone precursor, 6-deoxyerythronolide B (6-dEB).</text>
</comment>
<dbReference type="CDD" id="cd00833">
    <property type="entry name" value="PKS"/>
    <property type="match status" value="2"/>
</dbReference>
<dbReference type="Gene3D" id="3.40.47.10">
    <property type="match status" value="2"/>
</dbReference>
<dbReference type="InterPro" id="IPR014031">
    <property type="entry name" value="Ketoacyl_synth_C"/>
</dbReference>
<dbReference type="RefSeq" id="WP_150066149.1">
    <property type="nucleotide sequence ID" value="NZ_VWPH01000004.1"/>
</dbReference>
<dbReference type="InterPro" id="IPR014043">
    <property type="entry name" value="Acyl_transferase_dom"/>
</dbReference>
<sequence>MSTSSAIAVIGLACRFPGASDPAAFWRLLAEGRSAIVDGPHGPAGVLADADRFDAEFFGISPREAAAMDPQQRVLLELAWAAAENARLRPEALRDSRTGVFVGAMADDFAVLAARRGPDAVTRHSLTGVSRGLLANRISYHFGLRGPSLTVDSGQSSSLVAVHLAVESLQRGESELAVAGGVNLNLAPDSTVRAQRLGALSRDGRSFTFDARANGYVRGEGAAVVLLKPLRAAVDDGDPVHAVILGSAVNSDGASATLTTPTAVGQREVVAAAQQRAGVAAGEVDYVELHGTGTKVGDPVEAAALGAAFAGRDVALPVGSVKTNIGHLEGAAGIAGLLKVVLSLRNRALPASLNFATPNPDIPLDELGLRVQQDFAELPAHGRVVAGVSAFGMGGTNCHVVLATAPETASDDEPSREPPAVAWPVSAESPAALRAQAAALRAHAEGLSPVDVGFSLATTRTHFRHRAVLVGRTWEELLTGLDALRSDLPSPGLIRGERGAGTGGTVLVFPGQGAQWAEMAVSLLEESPVFAASLRECAAAIEQHVDWSVLDVLRAVPGSAPLERVDVVQPVLFAVMVSLAALWRSVGVRADAVIGHSQGEIAAAVVAGALSLSDGAAVVSLRSKAIAEHGRPGAMMSVPLPAERVRGDLDQSLSVAAVNGPASTVVSGATGPLRALFERYTADGVDARMIPVDYASHSAQVEGLRAELLSALSGITPRTAEIPFYSTVTGDLLDTAELTPDYWYRNLRQTVELERAVRAALRDGMHAFVESSAHPVLAYGIGQIIDDTGTDALVLGTLRREQGGIDQFLRAFAGLHVHGDVDWSAVYAPLGARVVELPTYQFQGSRYRLDDAPPTHPAPAEERAELVEVPRGADVATAVRQSVATVLGYSAADEVPTGRSFKELGFDSAGAIEFRDLLGTALGRRLPVTLTYDHPTPDAVVRSLSGEAAEEVASTEAADQEPIAIVAMSGRWPGGADTPEALWQLAVDGVDAIGPFPDNRGWDLDGLYDPDGNRPNTSRTREGGFLYSADRFDGAFFGLSPREAAVMDPQQRVLLESAWELFERAGLDPTGLRGSRTGVFVGMMPQEYGSRMHRTPQGHEGHALTGATSSVASGRLSYVFGLEGPALTVDTACSASLVSVHLAVQSLRRGESGMAVAGGVTVMSTPGMFTEFSRQGGLAPDGRCKPFASSADGTAWAEGVGLLLLERLSDARRNGHRVLAVLRGTAVNQDGASNGLTAPNGPSQERVIRAALADAGLEPEDVDAVQAHGTGTELGDPIEAQALINTYGSRPADRPLLVGSVKSNVGHAQAAAGVTGLITMVHALRAGLMPGTLHLDEPTHHVDWSAGSVHLPAAAQPWPEVARPRRAGVSGFGISGTNAHVIVEQVEPEPPREPVAPGAPLPWVLSGQDEQAVRDQAAALADHLRARPELSVVDVGFSLATTRAQWDHRAAVVGADRDELLAGLRELAETGAGIARARSTGLVHQFSGQGGQRAGMGQQLRRAHPAFARAWDAAVDAVDAELDLDTPVRAVLSGDDQLIDNTLYTQAGLFVLQTALHRLFESWGLRPDLVLGHSVGEIAAAHVAGVLDLADAARLVAARGRLMAALPAGGAMVAVEATEDEAAEAVAGHELLAVAAVNGPRSVVLSGDGEQARQVAERFSRSGRRTKRLRVSHAFHSPLMEPVLAEFREVVGGLTFAAPDLAAVSTVTGRPVRDEWSDPEYWVRHVIAPVRYHEALSQVPDSAALLEIGPDGVLTAQAADRTAVAALRSGQDEARTAAAALGALHVAGRSPDWSAVCGPDARPVELPTTVFRRQRYWLTESADHGGQDHPLLTGTVRLADGGLVLHGRLSLDRQPWLADHVVLDRILFPGTGFAELALRAAEASGCGTVEELVLQAPLPLTADTTTELQVVVGPADESGRRTLAVHSRTGDEDWVRHGSGQLSAAPPTIRSTVDWLPPGAEPVDLAALYSALGEGGYQYGPAFQRLRAAWRSGDEVFAELTAPEDAGFGLHPALLDAALHPLVATGLAADGSLRLPFTWSGIALHRRATTELRVRISPGDDDTAAITVTDPGGDLVAEARGLRLLPVQLGAARPAIPYVVRWRPAELPGAGPSRIARVTGLAELTEVPGTVVLDVRALSDVRAALTGVAAELRDWLAQERYAEATLVVLTGTAVPAAPEDVPDLAGAALVGFLRTVQAEHPGRIVLLDLDEHADSDAAIPAALGSGEPELAVRQGEVLVPRLARHTAGEHTEPELPPDGTVLITGGTGALGAAVARHLVVEHGVRHLLLTSRRGADAPGAAELAAELTGLGAEVEIAACDAADREALAALLDSVPALSAVVHAAGVLADGAFEALAEEDLDAVLRAKADSAWNLHELTADRPLSAFVLFSSAVGVLGNPGQAAYAAANAFLDALAAHRAASGLPAVSAAWGLWSGGMADSLSEVDLARLGRRGLATMPLAQGLSYFDAALGADVPTVVTARLDLARWTADGGSPMLRDLAGVGGRAPAVGPTLAAELAPLTPEEKQQRLLELVLRTAADVLGHDDADAVKPDVGFLDGEFDSLSAVELRNRLGNRTGLRLPSTLVFDHPTPLDVADHLLAELTGAAVPDVLAELDRMEGAFRALETGSGGGDRAAVVRRLTDLLHRLDGDAADIAEASEDELFALIDEELQLP</sequence>
<dbReference type="SMART" id="SM00827">
    <property type="entry name" value="PKS_AT"/>
    <property type="match status" value="2"/>
</dbReference>
<dbReference type="EMBL" id="VWPH01000004">
    <property type="protein sequence ID" value="KAA5834953.1"/>
    <property type="molecule type" value="Genomic_DNA"/>
</dbReference>
<evidence type="ECO:0000256" key="1">
    <source>
        <dbReference type="ARBA" id="ARBA00022450"/>
    </source>
</evidence>
<feature type="active site" description="Proton acceptor; for dehydratase activity" evidence="12">
    <location>
        <position position="1860"/>
    </location>
</feature>
<accession>A0A5M7BZP8</accession>
<dbReference type="InterPro" id="IPR016036">
    <property type="entry name" value="Malonyl_transacylase_ACP-bd"/>
</dbReference>
<dbReference type="Pfam" id="PF16197">
    <property type="entry name" value="KAsynt_C_assoc"/>
    <property type="match status" value="2"/>
</dbReference>
<dbReference type="Pfam" id="PF00109">
    <property type="entry name" value="ketoacyl-synt"/>
    <property type="match status" value="2"/>
</dbReference>
<dbReference type="FunFam" id="3.40.366.10:FF:000002">
    <property type="entry name" value="Probable polyketide synthase 2"/>
    <property type="match status" value="1"/>
</dbReference>
<evidence type="ECO:0000313" key="16">
    <source>
        <dbReference type="EMBL" id="KAA5834953.1"/>
    </source>
</evidence>
<comment type="subunit">
    <text evidence="10">Homodimer. Erythronolide synthase is composed of EryAI, EryAII and EryAIII multimodular (2 modules) polypeptides each coding for a functional synthase subunit which participates in 2 of the six FAS-like elongation steps required for formation of the polyketide. Module 1, 2, 3, 4, 5, and 6 participating in biosynthesis steps 1, 2, 3, 4, 5, and 6, respectively.</text>
</comment>
<evidence type="ECO:0000259" key="13">
    <source>
        <dbReference type="PROSITE" id="PS50075"/>
    </source>
</evidence>
<evidence type="ECO:0000256" key="10">
    <source>
        <dbReference type="ARBA" id="ARBA00063272"/>
    </source>
</evidence>
<dbReference type="InterPro" id="IPR020806">
    <property type="entry name" value="PKS_PP-bd"/>
</dbReference>
<name>A0A5M7BZP8_SACHI</name>
<feature type="region of interest" description="N-terminal hotdog fold" evidence="12">
    <location>
        <begin position="1829"/>
        <end position="1949"/>
    </location>
</feature>
<dbReference type="EC" id="2.3.1.94" evidence="11"/>
<dbReference type="Gene3D" id="1.10.1200.10">
    <property type="entry name" value="ACP-like"/>
    <property type="match status" value="2"/>
</dbReference>
<feature type="domain" description="PKS/mFAS DH" evidence="15">
    <location>
        <begin position="1829"/>
        <end position="2093"/>
    </location>
</feature>
<dbReference type="SUPFAM" id="SSF47336">
    <property type="entry name" value="ACP-like"/>
    <property type="match status" value="2"/>
</dbReference>
<dbReference type="SUPFAM" id="SSF53901">
    <property type="entry name" value="Thiolase-like"/>
    <property type="match status" value="2"/>
</dbReference>
<evidence type="ECO:0000256" key="11">
    <source>
        <dbReference type="ARBA" id="ARBA00066981"/>
    </source>
</evidence>